<dbReference type="Proteomes" id="UP001464555">
    <property type="component" value="Unassembled WGS sequence"/>
</dbReference>
<dbReference type="Gene3D" id="2.20.200.10">
    <property type="entry name" value="Outer membrane efflux proteins (OEP)"/>
    <property type="match status" value="1"/>
</dbReference>
<evidence type="ECO:0000313" key="4">
    <source>
        <dbReference type="Proteomes" id="UP001464555"/>
    </source>
</evidence>
<reference evidence="3 4" key="1">
    <citation type="submission" date="2024-04" db="EMBL/GenBank/DDBJ databases">
        <title>Flavobacterium sp. DGU11 16S ribosomal RNA gene Genome sequencing and assembly.</title>
        <authorList>
            <person name="Park S."/>
        </authorList>
    </citation>
    <scope>NUCLEOTIDE SEQUENCE [LARGE SCALE GENOMIC DNA]</scope>
    <source>
        <strain evidence="3 4">DGU11</strain>
    </source>
</reference>
<accession>A0ABU9HYF7</accession>
<keyword evidence="2" id="KW-0449">Lipoprotein</keyword>
<comment type="subcellular location">
    <subcellularLocation>
        <location evidence="2">Cell membrane</location>
        <topology evidence="2">Lipid-anchor</topology>
    </subcellularLocation>
</comment>
<dbReference type="NCBIfam" id="TIGR01845">
    <property type="entry name" value="outer_NodT"/>
    <property type="match status" value="1"/>
</dbReference>
<feature type="chain" id="PRO_5044963019" evidence="2">
    <location>
        <begin position="25"/>
        <end position="470"/>
    </location>
</feature>
<dbReference type="InterPro" id="IPR003423">
    <property type="entry name" value="OMP_efflux"/>
</dbReference>
<keyword evidence="2" id="KW-1134">Transmembrane beta strand</keyword>
<evidence type="ECO:0000313" key="3">
    <source>
        <dbReference type="EMBL" id="MEL1245189.1"/>
    </source>
</evidence>
<keyword evidence="2" id="KW-0472">Membrane</keyword>
<feature type="signal peptide" evidence="2">
    <location>
        <begin position="1"/>
        <end position="24"/>
    </location>
</feature>
<dbReference type="PANTHER" id="PTHR30203">
    <property type="entry name" value="OUTER MEMBRANE CATION EFFLUX PROTEIN"/>
    <property type="match status" value="1"/>
</dbReference>
<evidence type="ECO:0000256" key="2">
    <source>
        <dbReference type="RuleBase" id="RU362097"/>
    </source>
</evidence>
<dbReference type="Pfam" id="PF02321">
    <property type="entry name" value="OEP"/>
    <property type="match status" value="2"/>
</dbReference>
<keyword evidence="4" id="KW-1185">Reference proteome</keyword>
<dbReference type="PROSITE" id="PS51257">
    <property type="entry name" value="PROKAR_LIPOPROTEIN"/>
    <property type="match status" value="1"/>
</dbReference>
<organism evidence="3 4">
    <name type="scientific">Flavobacterium arundinis</name>
    <dbReference type="NCBI Taxonomy" id="3139143"/>
    <lineage>
        <taxon>Bacteria</taxon>
        <taxon>Pseudomonadati</taxon>
        <taxon>Bacteroidota</taxon>
        <taxon>Flavobacteriia</taxon>
        <taxon>Flavobacteriales</taxon>
        <taxon>Flavobacteriaceae</taxon>
        <taxon>Flavobacterium</taxon>
    </lineage>
</organism>
<dbReference type="RefSeq" id="WP_341697504.1">
    <property type="nucleotide sequence ID" value="NZ_JBBYHR010000007.1"/>
</dbReference>
<proteinExistence type="inferred from homology"/>
<sequence>MKRITYRIFIIAFAGLLLQSCLVAKDPKKPDIKAENLYRTQAIAADTLSMADMPWDKLFTDPVLQGHIKKGLQYNFDIRFAIQNIVAAEANLKQGKAGYFPTLSLGADWTHQELSKNSQFGRVISNSGGKTNVDQYQLTGTFAWEADIWGRIRSNKRALNATYLQTIAANQAVKTQVITDIASVYYQLLSLDAQLKVAQETLINRDQSIETILSLKDAGSVNEVGVKQTEAQKYTTELIIEDLKNNIVLLENTMSILLGEPAHSIERATFDASQLNPEIKLGLSSQLLRNRPDVVAAEFGLVNAFELTNVARSNFYPQIRITGTGGLQSIELKEWFSANSLFATFVSGLTQPLFNQRQIRTRYEVSKAQHEQAYIRFEQALITASKEVSDALANYGNETKKLTIREKQVDALTKAADYSDELLNYGMVNYLEVLTAKDNALNSQLQLIDNKYQQYLAIVNLYKALGGGWR</sequence>
<dbReference type="EMBL" id="JBBYHR010000007">
    <property type="protein sequence ID" value="MEL1245189.1"/>
    <property type="molecule type" value="Genomic_DNA"/>
</dbReference>
<dbReference type="InterPro" id="IPR010131">
    <property type="entry name" value="MdtP/NodT-like"/>
</dbReference>
<evidence type="ECO:0000256" key="1">
    <source>
        <dbReference type="ARBA" id="ARBA00007613"/>
    </source>
</evidence>
<name>A0ABU9HYF7_9FLAO</name>
<gene>
    <name evidence="3" type="ORF">AAEO56_13010</name>
</gene>
<dbReference type="PANTHER" id="PTHR30203:SF33">
    <property type="entry name" value="BLR4455 PROTEIN"/>
    <property type="match status" value="1"/>
</dbReference>
<keyword evidence="2" id="KW-0812">Transmembrane</keyword>
<keyword evidence="2" id="KW-0732">Signal</keyword>
<dbReference type="SUPFAM" id="SSF56954">
    <property type="entry name" value="Outer membrane efflux proteins (OEP)"/>
    <property type="match status" value="1"/>
</dbReference>
<comment type="similarity">
    <text evidence="1 2">Belongs to the outer membrane factor (OMF) (TC 1.B.17) family.</text>
</comment>
<keyword evidence="2" id="KW-0564">Palmitate</keyword>
<dbReference type="Gene3D" id="1.20.1600.10">
    <property type="entry name" value="Outer membrane efflux proteins (OEP)"/>
    <property type="match status" value="1"/>
</dbReference>
<protein>
    <submittedName>
        <fullName evidence="3">TolC family protein</fullName>
    </submittedName>
</protein>
<comment type="caution">
    <text evidence="3">The sequence shown here is derived from an EMBL/GenBank/DDBJ whole genome shotgun (WGS) entry which is preliminary data.</text>
</comment>